<dbReference type="PATRIC" id="fig|359131.3.peg.179"/>
<sequence>MHLALHPGANRENVLQALRDVETEVSNLYTGSPLGAGELVLAYLEWANNAVERLTSQLSEREIERLVFTRRYEHLLAGAADFGSGSMERFTNSLVRLELRQRQTAFEEAVRRLQEAINRGPQAALTVVFDTSMFIEHPQELEYIDWAALVGAEFGTVHLMVPIVVIDELDRLKESTNKHVRHRARRALKVIDGLFPKGDRCYTILRKGDGGPGVAAEILFDPPAHTRLPIADDEIVDRALAVSPVVGGRMKLFTYDVGQSSRARHAGLDVEKLSTPEDA</sequence>
<dbReference type="GO" id="GO:0016787">
    <property type="term" value="F:hydrolase activity"/>
    <property type="evidence" value="ECO:0007669"/>
    <property type="project" value="UniProtKB-KW"/>
</dbReference>
<evidence type="ECO:0000256" key="1">
    <source>
        <dbReference type="ARBA" id="ARBA00022722"/>
    </source>
</evidence>
<protein>
    <recommendedName>
        <fullName evidence="5">PIN domain-containing protein</fullName>
    </recommendedName>
</protein>
<dbReference type="InterPro" id="IPR029060">
    <property type="entry name" value="PIN-like_dom_sf"/>
</dbReference>
<feature type="domain" description="PIN" evidence="5">
    <location>
        <begin position="127"/>
        <end position="273"/>
    </location>
</feature>
<evidence type="ECO:0000256" key="4">
    <source>
        <dbReference type="ARBA" id="ARBA00022842"/>
    </source>
</evidence>
<accession>A0A0F2TQ12</accession>
<name>A0A0F2TQ12_STRR3</name>
<keyword evidence="2" id="KW-0479">Metal-binding</keyword>
<organism evidence="6 7">
    <name type="scientific">Streptomyces rubellomurinus (strain ATCC 31215)</name>
    <dbReference type="NCBI Taxonomy" id="359131"/>
    <lineage>
        <taxon>Bacteria</taxon>
        <taxon>Bacillati</taxon>
        <taxon>Actinomycetota</taxon>
        <taxon>Actinomycetes</taxon>
        <taxon>Kitasatosporales</taxon>
        <taxon>Streptomycetaceae</taxon>
        <taxon>Streptomyces</taxon>
    </lineage>
</organism>
<dbReference type="GO" id="GO:0046872">
    <property type="term" value="F:metal ion binding"/>
    <property type="evidence" value="ECO:0007669"/>
    <property type="project" value="UniProtKB-KW"/>
</dbReference>
<evidence type="ECO:0000313" key="7">
    <source>
        <dbReference type="Proteomes" id="UP000033699"/>
    </source>
</evidence>
<keyword evidence="7" id="KW-1185">Reference proteome</keyword>
<dbReference type="EMBL" id="JZKH01000001">
    <property type="protein sequence ID" value="KJS63812.1"/>
    <property type="molecule type" value="Genomic_DNA"/>
</dbReference>
<proteinExistence type="predicted"/>
<reference evidence="6 7" key="1">
    <citation type="submission" date="2015-02" db="EMBL/GenBank/DDBJ databases">
        <authorList>
            <person name="Ju K.-S."/>
            <person name="Doroghazi J.R."/>
            <person name="Metcalf W."/>
        </authorList>
    </citation>
    <scope>NUCLEOTIDE SEQUENCE [LARGE SCALE GENOMIC DNA]</scope>
    <source>
        <strain evidence="6 7">ATCC 31215</strain>
    </source>
</reference>
<evidence type="ECO:0000256" key="2">
    <source>
        <dbReference type="ARBA" id="ARBA00022723"/>
    </source>
</evidence>
<dbReference type="Pfam" id="PF13638">
    <property type="entry name" value="PIN_4"/>
    <property type="match status" value="1"/>
</dbReference>
<dbReference type="RefSeq" id="WP_045691945.1">
    <property type="nucleotide sequence ID" value="NZ_JZKH01000001.1"/>
</dbReference>
<keyword evidence="3" id="KW-0378">Hydrolase</keyword>
<evidence type="ECO:0000259" key="5">
    <source>
        <dbReference type="Pfam" id="PF13638"/>
    </source>
</evidence>
<dbReference type="OrthoDB" id="5145858at2"/>
<keyword evidence="1" id="KW-0540">Nuclease</keyword>
<evidence type="ECO:0000313" key="6">
    <source>
        <dbReference type="EMBL" id="KJS63812.1"/>
    </source>
</evidence>
<keyword evidence="4" id="KW-0460">Magnesium</keyword>
<dbReference type="GO" id="GO:0004518">
    <property type="term" value="F:nuclease activity"/>
    <property type="evidence" value="ECO:0007669"/>
    <property type="project" value="UniProtKB-KW"/>
</dbReference>
<dbReference type="Gene3D" id="3.40.50.1010">
    <property type="entry name" value="5'-nuclease"/>
    <property type="match status" value="1"/>
</dbReference>
<dbReference type="Proteomes" id="UP000033699">
    <property type="component" value="Unassembled WGS sequence"/>
</dbReference>
<gene>
    <name evidence="6" type="ORF">VM95_00815</name>
</gene>
<evidence type="ECO:0000256" key="3">
    <source>
        <dbReference type="ARBA" id="ARBA00022801"/>
    </source>
</evidence>
<comment type="caution">
    <text evidence="6">The sequence shown here is derived from an EMBL/GenBank/DDBJ whole genome shotgun (WGS) entry which is preliminary data.</text>
</comment>
<dbReference type="AlphaFoldDB" id="A0A0F2TQ12"/>
<dbReference type="InterPro" id="IPR002716">
    <property type="entry name" value="PIN_dom"/>
</dbReference>
<dbReference type="SUPFAM" id="SSF88723">
    <property type="entry name" value="PIN domain-like"/>
    <property type="match status" value="1"/>
</dbReference>